<dbReference type="GeneID" id="98140345"/>
<protein>
    <submittedName>
        <fullName evidence="2">Uncharacterized protein</fullName>
    </submittedName>
</protein>
<comment type="caution">
    <text evidence="2">The sequence shown here is derived from an EMBL/GenBank/DDBJ whole genome shotgun (WGS) entry which is preliminary data.</text>
</comment>
<evidence type="ECO:0000313" key="3">
    <source>
        <dbReference type="Proteomes" id="UP001610432"/>
    </source>
</evidence>
<name>A0ABR4LNY2_9EURO</name>
<proteinExistence type="predicted"/>
<dbReference type="EMBL" id="JBFXLQ010000034">
    <property type="protein sequence ID" value="KAL2865077.1"/>
    <property type="molecule type" value="Genomic_DNA"/>
</dbReference>
<gene>
    <name evidence="2" type="ORF">BJX67DRAFT_187399</name>
</gene>
<sequence>MPWFSGLPQLLGSLASKPGARVSSLPPTPPPSPVRETKFSSTKLGVQRWFFNFRCQVGRIVFNSHLCDTFDEDLTSWREFMSVNGDNAKSHPREYYRPDTERSDQGLLSKRAAGPVVRFGYLLPLKRPGHTQQMGLYRIHAIILPFILIHTRASCGMTYLSTAVIEGSDPRTNKQSDHHLDRQIPQVGDLVRGTYNESRESLE</sequence>
<dbReference type="RefSeq" id="XP_070884056.1">
    <property type="nucleotide sequence ID" value="XM_071025273.1"/>
</dbReference>
<evidence type="ECO:0000313" key="2">
    <source>
        <dbReference type="EMBL" id="KAL2865077.1"/>
    </source>
</evidence>
<evidence type="ECO:0000256" key="1">
    <source>
        <dbReference type="SAM" id="MobiDB-lite"/>
    </source>
</evidence>
<feature type="region of interest" description="Disordered" evidence="1">
    <location>
        <begin position="17"/>
        <end position="39"/>
    </location>
</feature>
<feature type="compositionally biased region" description="Basic and acidic residues" evidence="1">
    <location>
        <begin position="169"/>
        <end position="182"/>
    </location>
</feature>
<feature type="region of interest" description="Disordered" evidence="1">
    <location>
        <begin position="169"/>
        <end position="203"/>
    </location>
</feature>
<accession>A0ABR4LNY2</accession>
<organism evidence="2 3">
    <name type="scientific">Aspergillus lucknowensis</name>
    <dbReference type="NCBI Taxonomy" id="176173"/>
    <lineage>
        <taxon>Eukaryota</taxon>
        <taxon>Fungi</taxon>
        <taxon>Dikarya</taxon>
        <taxon>Ascomycota</taxon>
        <taxon>Pezizomycotina</taxon>
        <taxon>Eurotiomycetes</taxon>
        <taxon>Eurotiomycetidae</taxon>
        <taxon>Eurotiales</taxon>
        <taxon>Aspergillaceae</taxon>
        <taxon>Aspergillus</taxon>
        <taxon>Aspergillus subgen. Nidulantes</taxon>
    </lineage>
</organism>
<keyword evidence="3" id="KW-1185">Reference proteome</keyword>
<dbReference type="Proteomes" id="UP001610432">
    <property type="component" value="Unassembled WGS sequence"/>
</dbReference>
<reference evidence="2 3" key="1">
    <citation type="submission" date="2024-07" db="EMBL/GenBank/DDBJ databases">
        <title>Section-level genome sequencing and comparative genomics of Aspergillus sections Usti and Cavernicolus.</title>
        <authorList>
            <consortium name="Lawrence Berkeley National Laboratory"/>
            <person name="Nybo J.L."/>
            <person name="Vesth T.C."/>
            <person name="Theobald S."/>
            <person name="Frisvad J.C."/>
            <person name="Larsen T.O."/>
            <person name="Kjaerboelling I."/>
            <person name="Rothschild-Mancinelli K."/>
            <person name="Lyhne E.K."/>
            <person name="Kogle M.E."/>
            <person name="Barry K."/>
            <person name="Clum A."/>
            <person name="Na H."/>
            <person name="Ledsgaard L."/>
            <person name="Lin J."/>
            <person name="Lipzen A."/>
            <person name="Kuo A."/>
            <person name="Riley R."/>
            <person name="Mondo S."/>
            <person name="Labutti K."/>
            <person name="Haridas S."/>
            <person name="Pangalinan J."/>
            <person name="Salamov A.A."/>
            <person name="Simmons B.A."/>
            <person name="Magnuson J.K."/>
            <person name="Chen J."/>
            <person name="Drula E."/>
            <person name="Henrissat B."/>
            <person name="Wiebenga A."/>
            <person name="Lubbers R.J."/>
            <person name="Gomes A.C."/>
            <person name="Macurrencykelacurrency M.R."/>
            <person name="Stajich J."/>
            <person name="Grigoriev I.V."/>
            <person name="Mortensen U.H."/>
            <person name="De Vries R.P."/>
            <person name="Baker S.E."/>
            <person name="Andersen M.R."/>
        </authorList>
    </citation>
    <scope>NUCLEOTIDE SEQUENCE [LARGE SCALE GENOMIC DNA]</scope>
    <source>
        <strain evidence="2 3">CBS 449.75</strain>
    </source>
</reference>